<feature type="compositionally biased region" description="Polar residues" evidence="1">
    <location>
        <begin position="84"/>
        <end position="103"/>
    </location>
</feature>
<gene>
    <name evidence="2" type="ORF">CTEN210_03669</name>
</gene>
<feature type="compositionally biased region" description="Low complexity" evidence="1">
    <location>
        <begin position="38"/>
        <end position="48"/>
    </location>
</feature>
<feature type="region of interest" description="Disordered" evidence="1">
    <location>
        <begin position="1"/>
        <end position="56"/>
    </location>
</feature>
<evidence type="ECO:0000256" key="1">
    <source>
        <dbReference type="SAM" id="MobiDB-lite"/>
    </source>
</evidence>
<dbReference type="Proteomes" id="UP001054902">
    <property type="component" value="Unassembled WGS sequence"/>
</dbReference>
<protein>
    <submittedName>
        <fullName evidence="2">Uncharacterized protein</fullName>
    </submittedName>
</protein>
<accession>A0AAD3H276</accession>
<comment type="caution">
    <text evidence="2">The sequence shown here is derived from an EMBL/GenBank/DDBJ whole genome shotgun (WGS) entry which is preliminary data.</text>
</comment>
<name>A0AAD3H276_9STRA</name>
<feature type="region of interest" description="Disordered" evidence="1">
    <location>
        <begin position="74"/>
        <end position="130"/>
    </location>
</feature>
<organism evidence="2 3">
    <name type="scientific">Chaetoceros tenuissimus</name>
    <dbReference type="NCBI Taxonomy" id="426638"/>
    <lineage>
        <taxon>Eukaryota</taxon>
        <taxon>Sar</taxon>
        <taxon>Stramenopiles</taxon>
        <taxon>Ochrophyta</taxon>
        <taxon>Bacillariophyta</taxon>
        <taxon>Coscinodiscophyceae</taxon>
        <taxon>Chaetocerotophycidae</taxon>
        <taxon>Chaetocerotales</taxon>
        <taxon>Chaetocerotaceae</taxon>
        <taxon>Chaetoceros</taxon>
    </lineage>
</organism>
<dbReference type="AlphaFoldDB" id="A0AAD3H276"/>
<proteinExistence type="predicted"/>
<dbReference type="EMBL" id="BLLK01000022">
    <property type="protein sequence ID" value="GFH47194.1"/>
    <property type="molecule type" value="Genomic_DNA"/>
</dbReference>
<feature type="compositionally biased region" description="Basic residues" evidence="1">
    <location>
        <begin position="18"/>
        <end position="28"/>
    </location>
</feature>
<sequence>MMESGRTADSSSLDSSLHKRLQMKSNKKRTGEFKRSGTTDTFDTFDMDASTHSRGGSLRYLSKIEDLVDELPVQTSTKDEKMSCRNNSLQNKSSNPRTVSRTMSCPDIDRKSQTTAFKRPSLVPMSSSRSILKRRESCPDFKRGAKTVSFGAVEFRLHQRTAGDNPSVSDRGPAFDLEWEYVDGPCESVDDYESHRTTENPRKANKSSLRINGRDRENILKYDNGVSTRAIQTSIMSISKAKADRKKTMKKGKKYEKINEIGENLSRKVKKLFGKSPRTSRKKVLSLSQ</sequence>
<evidence type="ECO:0000313" key="3">
    <source>
        <dbReference type="Proteomes" id="UP001054902"/>
    </source>
</evidence>
<keyword evidence="3" id="KW-1185">Reference proteome</keyword>
<evidence type="ECO:0000313" key="2">
    <source>
        <dbReference type="EMBL" id="GFH47194.1"/>
    </source>
</evidence>
<reference evidence="2 3" key="1">
    <citation type="journal article" date="2021" name="Sci. Rep.">
        <title>The genome of the diatom Chaetoceros tenuissimus carries an ancient integrated fragment of an extant virus.</title>
        <authorList>
            <person name="Hongo Y."/>
            <person name="Kimura K."/>
            <person name="Takaki Y."/>
            <person name="Yoshida Y."/>
            <person name="Baba S."/>
            <person name="Kobayashi G."/>
            <person name="Nagasaki K."/>
            <person name="Hano T."/>
            <person name="Tomaru Y."/>
        </authorList>
    </citation>
    <scope>NUCLEOTIDE SEQUENCE [LARGE SCALE GENOMIC DNA]</scope>
    <source>
        <strain evidence="2 3">NIES-3715</strain>
    </source>
</reference>